<evidence type="ECO:0008006" key="4">
    <source>
        <dbReference type="Google" id="ProtNLM"/>
    </source>
</evidence>
<keyword evidence="1" id="KW-0812">Transmembrane</keyword>
<accession>A0AAN9WP35</accession>
<dbReference type="Proteomes" id="UP001378592">
    <property type="component" value="Unassembled WGS sequence"/>
</dbReference>
<dbReference type="AlphaFoldDB" id="A0AAN9WP35"/>
<comment type="caution">
    <text evidence="2">The sequence shown here is derived from an EMBL/GenBank/DDBJ whole genome shotgun (WGS) entry which is preliminary data.</text>
</comment>
<sequence length="131" mass="15656">MAVLHRALFTWFVFLVFLILLVLRLDMRTQWNWFIVFIPLWIYDFILIVYVIVNIVSSCRNVHDRIWNPLRNKGWYALGIVLKMASQIMLCLKLQNPTWPVSVYGIMVPLWILLPALLTDVFITLLRMSRY</sequence>
<feature type="transmembrane region" description="Helical" evidence="1">
    <location>
        <begin position="101"/>
        <end position="126"/>
    </location>
</feature>
<evidence type="ECO:0000313" key="2">
    <source>
        <dbReference type="EMBL" id="KAK7872838.1"/>
    </source>
</evidence>
<reference evidence="2 3" key="1">
    <citation type="submission" date="2024-03" db="EMBL/GenBank/DDBJ databases">
        <title>The genome assembly and annotation of the cricket Gryllus longicercus Weissman &amp; Gray.</title>
        <authorList>
            <person name="Szrajer S."/>
            <person name="Gray D."/>
            <person name="Ylla G."/>
        </authorList>
    </citation>
    <scope>NUCLEOTIDE SEQUENCE [LARGE SCALE GENOMIC DNA]</scope>
    <source>
        <strain evidence="2">DAG 2021-001</strain>
        <tissue evidence="2">Whole body minus gut</tissue>
    </source>
</reference>
<dbReference type="InterPro" id="IPR019396">
    <property type="entry name" value="TM_Fragile-X-F-assoc"/>
</dbReference>
<dbReference type="PANTHER" id="PTHR13568:SF4">
    <property type="entry name" value="TRANSMEMBRANE PROTEIN 60"/>
    <property type="match status" value="1"/>
</dbReference>
<keyword evidence="1" id="KW-0472">Membrane</keyword>
<dbReference type="PANTHER" id="PTHR13568">
    <property type="entry name" value="FAM11A, B PROTEIN"/>
    <property type="match status" value="1"/>
</dbReference>
<feature type="transmembrane region" description="Helical" evidence="1">
    <location>
        <begin position="31"/>
        <end position="53"/>
    </location>
</feature>
<gene>
    <name evidence="2" type="ORF">R5R35_006710</name>
</gene>
<feature type="transmembrane region" description="Helical" evidence="1">
    <location>
        <begin position="74"/>
        <end position="95"/>
    </location>
</feature>
<organism evidence="2 3">
    <name type="scientific">Gryllus longicercus</name>
    <dbReference type="NCBI Taxonomy" id="2509291"/>
    <lineage>
        <taxon>Eukaryota</taxon>
        <taxon>Metazoa</taxon>
        <taxon>Ecdysozoa</taxon>
        <taxon>Arthropoda</taxon>
        <taxon>Hexapoda</taxon>
        <taxon>Insecta</taxon>
        <taxon>Pterygota</taxon>
        <taxon>Neoptera</taxon>
        <taxon>Polyneoptera</taxon>
        <taxon>Orthoptera</taxon>
        <taxon>Ensifera</taxon>
        <taxon>Gryllidea</taxon>
        <taxon>Grylloidea</taxon>
        <taxon>Gryllidae</taxon>
        <taxon>Gryllinae</taxon>
        <taxon>Gryllus</taxon>
    </lineage>
</organism>
<dbReference type="EMBL" id="JAZDUA010000019">
    <property type="protein sequence ID" value="KAK7872838.1"/>
    <property type="molecule type" value="Genomic_DNA"/>
</dbReference>
<feature type="transmembrane region" description="Helical" evidence="1">
    <location>
        <begin position="7"/>
        <end position="25"/>
    </location>
</feature>
<protein>
    <recommendedName>
        <fullName evidence="4">Transmembrane protein 60</fullName>
    </recommendedName>
</protein>
<keyword evidence="3" id="KW-1185">Reference proteome</keyword>
<keyword evidence="1" id="KW-1133">Transmembrane helix</keyword>
<dbReference type="Pfam" id="PF10269">
    <property type="entry name" value="Tmemb_185A"/>
    <property type="match status" value="1"/>
</dbReference>
<evidence type="ECO:0000256" key="1">
    <source>
        <dbReference type="SAM" id="Phobius"/>
    </source>
</evidence>
<name>A0AAN9WP35_9ORTH</name>
<proteinExistence type="predicted"/>
<evidence type="ECO:0000313" key="3">
    <source>
        <dbReference type="Proteomes" id="UP001378592"/>
    </source>
</evidence>